<dbReference type="OrthoDB" id="8451553at2"/>
<protein>
    <submittedName>
        <fullName evidence="2">IS5 family transposase</fullName>
    </submittedName>
</protein>
<gene>
    <name evidence="2" type="ORF">DIR46_00035</name>
</gene>
<evidence type="ECO:0000313" key="2">
    <source>
        <dbReference type="EMBL" id="AWL03011.1"/>
    </source>
</evidence>
<dbReference type="Proteomes" id="UP000245820">
    <property type="component" value="Chromosome"/>
</dbReference>
<accession>A0A2S2DCD6</accession>
<dbReference type="NCBIfam" id="NF033579">
    <property type="entry name" value="transpos_IS5_2"/>
    <property type="match status" value="1"/>
</dbReference>
<proteinExistence type="predicted"/>
<name>A0A2S2DCD6_9BURK</name>
<organism evidence="2 3">
    <name type="scientific">Massilia oculi</name>
    <dbReference type="NCBI Taxonomy" id="945844"/>
    <lineage>
        <taxon>Bacteria</taxon>
        <taxon>Pseudomonadati</taxon>
        <taxon>Pseudomonadota</taxon>
        <taxon>Betaproteobacteria</taxon>
        <taxon>Burkholderiales</taxon>
        <taxon>Oxalobacteraceae</taxon>
        <taxon>Telluria group</taxon>
        <taxon>Massilia</taxon>
    </lineage>
</organism>
<reference evidence="2 3" key="1">
    <citation type="submission" date="2018-05" db="EMBL/GenBank/DDBJ databases">
        <title>Complete genome sequence of Massilia oculi sp. nov. CCUG 43427T (=DSM 26321T), the type strain of M. oculi, and comparison with genome sequences of other Massilia strains.</title>
        <authorList>
            <person name="Zhu B."/>
        </authorList>
    </citation>
    <scope>NUCLEOTIDE SEQUENCE [LARGE SCALE GENOMIC DNA]</scope>
    <source>
        <strain evidence="2 3">CCUG 43427</strain>
    </source>
</reference>
<dbReference type="PANTHER" id="PTHR34631:SF3">
    <property type="entry name" value="ISSOD12 TRANSPOSASE TNPA_ISSOD12"/>
    <property type="match status" value="1"/>
</dbReference>
<dbReference type="InterPro" id="IPR053172">
    <property type="entry name" value="Tn903_transposase"/>
</dbReference>
<dbReference type="AlphaFoldDB" id="A0A2S2DCD6"/>
<evidence type="ECO:0000259" key="1">
    <source>
        <dbReference type="Pfam" id="PF13737"/>
    </source>
</evidence>
<keyword evidence="3" id="KW-1185">Reference proteome</keyword>
<dbReference type="KEGG" id="mtim:DIR46_00035"/>
<dbReference type="Pfam" id="PF13737">
    <property type="entry name" value="DDE_Tnp_1_5"/>
    <property type="match status" value="1"/>
</dbReference>
<dbReference type="EMBL" id="CP029343">
    <property type="protein sequence ID" value="AWL03011.1"/>
    <property type="molecule type" value="Genomic_DNA"/>
</dbReference>
<feature type="domain" description="Transposase DDE" evidence="1">
    <location>
        <begin position="23"/>
        <end position="130"/>
    </location>
</feature>
<dbReference type="InterPro" id="IPR025668">
    <property type="entry name" value="Tnp_DDE_dom"/>
</dbReference>
<sequence length="312" mass="34878">MSGPAKPKYRTTNWKDYNTALKARGSLLVWLDKDMCWHGSASGKRGRRPKYSEAAIQFCLTIKGLFNLALRQAMGMAQSLLKLAGLDWQVPDFSTVSRRQKHLSVTIAAQTTTSGLHLLVDSTGIKMLGEGEWKTKKHGADYRRQWRKVYLGIDAATLEIRAIEVTDNATGDAPILPYLLDQIPVDESVASVSGDGAYDTKGCHEAIAQRGAQAIIPTRKNAKPWKDQRPGAKARNDILAATRRLGRKIWKKWSGYHRRSLVETKMRCFKLLGERVMARDFDRQVAELQVRAAILNRFTRLGTPTTGAVTMP</sequence>
<dbReference type="InterPro" id="IPR053520">
    <property type="entry name" value="Transposase_Tn903"/>
</dbReference>
<evidence type="ECO:0000313" key="3">
    <source>
        <dbReference type="Proteomes" id="UP000245820"/>
    </source>
</evidence>
<dbReference type="PANTHER" id="PTHR34631">
    <property type="match status" value="1"/>
</dbReference>
<dbReference type="RefSeq" id="WP_109343437.1">
    <property type="nucleotide sequence ID" value="NZ_CP029343.1"/>
</dbReference>